<protein>
    <submittedName>
        <fullName evidence="2">Uncharacterized protein</fullName>
    </submittedName>
</protein>
<name>A0AAD5KJB6_9CRUS</name>
<dbReference type="EMBL" id="WJBH02000009">
    <property type="protein sequence ID" value="KAI9553677.1"/>
    <property type="molecule type" value="Genomic_DNA"/>
</dbReference>
<dbReference type="AlphaFoldDB" id="A0AAD5KJB6"/>
<proteinExistence type="predicted"/>
<evidence type="ECO:0000313" key="2">
    <source>
        <dbReference type="EMBL" id="KAI9553677.1"/>
    </source>
</evidence>
<keyword evidence="3" id="KW-1185">Reference proteome</keyword>
<keyword evidence="1" id="KW-0175">Coiled coil</keyword>
<dbReference type="Proteomes" id="UP000820818">
    <property type="component" value="Linkage Group LG9"/>
</dbReference>
<sequence>MQSEDIDNLTLEQCKARQRQLRHKITGCCTRTRRVIASKLSRREAERLLAEARGHLSDSSLINDRLLELLNDEEGGIQHEQFLRYGGDIDSMAEAINNYLASRAGETASVIGDTSNQELVDAEQRVLESQKMYEEAAKAAEAAKKRMEDATKAVHALKNEVEDPDNDEMSDTSSICSVAVHPRAPRTTTAPDDWIEEYCQGKEKQLVPSGDNRYSSAPILWKDGVRPMLPDNQSLAESRLQCLINKFQKTAPEQRYEHYCRKAMQKNFDEGYACRLSPEETASQSGYYLPHFGVPKIPGRPELRLAGQRVYHGWSKSKKYGAFISIWPRRAKLPYDVLHPPILPGPHPLARSIIRAFHEEMHHVGREPILFYPTSGSTSGLQRAAKQ</sequence>
<comment type="caution">
    <text evidence="2">The sequence shown here is derived from an EMBL/GenBank/DDBJ whole genome shotgun (WGS) entry which is preliminary data.</text>
</comment>
<reference evidence="2 3" key="1">
    <citation type="submission" date="2022-05" db="EMBL/GenBank/DDBJ databases">
        <title>A multi-omics perspective on studying reproductive biology in Daphnia sinensis.</title>
        <authorList>
            <person name="Jia J."/>
        </authorList>
    </citation>
    <scope>NUCLEOTIDE SEQUENCE [LARGE SCALE GENOMIC DNA]</scope>
    <source>
        <strain evidence="2 3">WSL</strain>
    </source>
</reference>
<accession>A0AAD5KJB6</accession>
<dbReference type="PANTHER" id="PTHR46903:SF1">
    <property type="entry name" value="CCHC-TYPE DOMAIN-CONTAINING PROTEIN"/>
    <property type="match status" value="1"/>
</dbReference>
<organism evidence="2 3">
    <name type="scientific">Daphnia sinensis</name>
    <dbReference type="NCBI Taxonomy" id="1820382"/>
    <lineage>
        <taxon>Eukaryota</taxon>
        <taxon>Metazoa</taxon>
        <taxon>Ecdysozoa</taxon>
        <taxon>Arthropoda</taxon>
        <taxon>Crustacea</taxon>
        <taxon>Branchiopoda</taxon>
        <taxon>Diplostraca</taxon>
        <taxon>Cladocera</taxon>
        <taxon>Anomopoda</taxon>
        <taxon>Daphniidae</taxon>
        <taxon>Daphnia</taxon>
        <taxon>Daphnia similis group</taxon>
    </lineage>
</organism>
<evidence type="ECO:0000313" key="3">
    <source>
        <dbReference type="Proteomes" id="UP000820818"/>
    </source>
</evidence>
<dbReference type="PANTHER" id="PTHR46903">
    <property type="entry name" value="C2H2-TYPE DOMAIN-CONTAINING PROTEIN"/>
    <property type="match status" value="1"/>
</dbReference>
<evidence type="ECO:0000256" key="1">
    <source>
        <dbReference type="SAM" id="Coils"/>
    </source>
</evidence>
<gene>
    <name evidence="2" type="ORF">GHT06_021605</name>
</gene>
<feature type="coiled-coil region" evidence="1">
    <location>
        <begin position="119"/>
        <end position="160"/>
    </location>
</feature>